<sequence>MSQATVMSPAITTLSQQRRCAIDDKSVASSRRAAQSLQDGRYSVAKANTIANKDAAQYHYRTGALERNKSDNMNMQEISV</sequence>
<keyword evidence="2" id="KW-1185">Reference proteome</keyword>
<dbReference type="EMBL" id="JABCIY010000004">
    <property type="protein sequence ID" value="KAF7197990.1"/>
    <property type="molecule type" value="Genomic_DNA"/>
</dbReference>
<organism evidence="1 2">
    <name type="scientific">Pseudocercospora fuligena</name>
    <dbReference type="NCBI Taxonomy" id="685502"/>
    <lineage>
        <taxon>Eukaryota</taxon>
        <taxon>Fungi</taxon>
        <taxon>Dikarya</taxon>
        <taxon>Ascomycota</taxon>
        <taxon>Pezizomycotina</taxon>
        <taxon>Dothideomycetes</taxon>
        <taxon>Dothideomycetidae</taxon>
        <taxon>Mycosphaerellales</taxon>
        <taxon>Mycosphaerellaceae</taxon>
        <taxon>Pseudocercospora</taxon>
    </lineage>
</organism>
<evidence type="ECO:0000313" key="2">
    <source>
        <dbReference type="Proteomes" id="UP000660729"/>
    </source>
</evidence>
<dbReference type="AlphaFoldDB" id="A0A8H6VTA2"/>
<accession>A0A8H6VTA2</accession>
<gene>
    <name evidence="1" type="ORF">HII31_00704</name>
</gene>
<dbReference type="Proteomes" id="UP000660729">
    <property type="component" value="Unassembled WGS sequence"/>
</dbReference>
<proteinExistence type="predicted"/>
<comment type="caution">
    <text evidence="1">The sequence shown here is derived from an EMBL/GenBank/DDBJ whole genome shotgun (WGS) entry which is preliminary data.</text>
</comment>
<reference evidence="1" key="1">
    <citation type="submission" date="2020-04" db="EMBL/GenBank/DDBJ databases">
        <title>Draft genome resource of the tomato pathogen Pseudocercospora fuligena.</title>
        <authorList>
            <person name="Zaccaron A."/>
        </authorList>
    </citation>
    <scope>NUCLEOTIDE SEQUENCE</scope>
    <source>
        <strain evidence="1">PF001</strain>
    </source>
</reference>
<name>A0A8H6VTA2_9PEZI</name>
<evidence type="ECO:0000313" key="1">
    <source>
        <dbReference type="EMBL" id="KAF7197990.1"/>
    </source>
</evidence>
<protein>
    <submittedName>
        <fullName evidence="1">Uncharacterized protein</fullName>
    </submittedName>
</protein>